<feature type="region of interest" description="Disordered" evidence="5">
    <location>
        <begin position="328"/>
        <end position="380"/>
    </location>
</feature>
<feature type="chain" id="PRO_5005325630" description="DUF1682-domain-containing protein" evidence="7">
    <location>
        <begin position="19"/>
        <end position="380"/>
    </location>
</feature>
<dbReference type="PANTHER" id="PTHR12883">
    <property type="entry name" value="ADIPOCYTE-SPECIFIC PROTEIN 4-RELATED"/>
    <property type="match status" value="1"/>
</dbReference>
<dbReference type="GO" id="GO:0016020">
    <property type="term" value="C:membrane"/>
    <property type="evidence" value="ECO:0007669"/>
    <property type="project" value="UniProtKB-SubCell"/>
</dbReference>
<name>A0A0J9XD62_GEOCN</name>
<dbReference type="Pfam" id="PF07946">
    <property type="entry name" value="CCDC47"/>
    <property type="match status" value="1"/>
</dbReference>
<dbReference type="AlphaFoldDB" id="A0A0J9XD62"/>
<evidence type="ECO:0000313" key="8">
    <source>
        <dbReference type="EMBL" id="CDO54782.1"/>
    </source>
</evidence>
<feature type="transmembrane region" description="Helical" evidence="6">
    <location>
        <begin position="59"/>
        <end position="76"/>
    </location>
</feature>
<reference evidence="8" key="1">
    <citation type="submission" date="2014-03" db="EMBL/GenBank/DDBJ databases">
        <authorList>
            <person name="Casaregola S."/>
        </authorList>
    </citation>
    <scope>NUCLEOTIDE SEQUENCE [LARGE SCALE GENOMIC DNA]</scope>
    <source>
        <strain evidence="8">CLIB 918</strain>
    </source>
</reference>
<evidence type="ECO:0008006" key="10">
    <source>
        <dbReference type="Google" id="ProtNLM"/>
    </source>
</evidence>
<evidence type="ECO:0000313" key="9">
    <source>
        <dbReference type="Proteomes" id="UP000242525"/>
    </source>
</evidence>
<evidence type="ECO:0000256" key="7">
    <source>
        <dbReference type="SAM" id="SignalP"/>
    </source>
</evidence>
<organism evidence="8 9">
    <name type="scientific">Geotrichum candidum</name>
    <name type="common">Oospora lactis</name>
    <name type="synonym">Dipodascus geotrichum</name>
    <dbReference type="NCBI Taxonomy" id="1173061"/>
    <lineage>
        <taxon>Eukaryota</taxon>
        <taxon>Fungi</taxon>
        <taxon>Dikarya</taxon>
        <taxon>Ascomycota</taxon>
        <taxon>Saccharomycotina</taxon>
        <taxon>Dipodascomycetes</taxon>
        <taxon>Dipodascales</taxon>
        <taxon>Dipodascaceae</taxon>
        <taxon>Geotrichum</taxon>
    </lineage>
</organism>
<keyword evidence="2 6" id="KW-0812">Transmembrane</keyword>
<comment type="caution">
    <text evidence="8">The sequence shown here is derived from an EMBL/GenBank/DDBJ whole genome shotgun (WGS) entry which is preliminary data.</text>
</comment>
<feature type="compositionally biased region" description="Basic and acidic residues" evidence="5">
    <location>
        <begin position="356"/>
        <end position="371"/>
    </location>
</feature>
<keyword evidence="3 6" id="KW-1133">Transmembrane helix</keyword>
<feature type="compositionally biased region" description="Basic and acidic residues" evidence="5">
    <location>
        <begin position="328"/>
        <end position="348"/>
    </location>
</feature>
<evidence type="ECO:0000256" key="6">
    <source>
        <dbReference type="SAM" id="Phobius"/>
    </source>
</evidence>
<dbReference type="EMBL" id="CCBN010000008">
    <property type="protein sequence ID" value="CDO54782.1"/>
    <property type="molecule type" value="Genomic_DNA"/>
</dbReference>
<proteinExistence type="predicted"/>
<accession>A0A0J9XD62</accession>
<evidence type="ECO:0000256" key="5">
    <source>
        <dbReference type="SAM" id="MobiDB-lite"/>
    </source>
</evidence>
<sequence>MPSLNLLTVPFLFQLIAAAAPELEPDYGTHNIAFTQNTPAWFELSIIERLLKYDWSKELIIIASIIAFILAHLYGASTNKKKVENWIDAHREVLKEEFFQVGFKNGKEYVSESPVNYVSFATGRLFINSLTTNFTLKGRQNIISLTLEYILSFFFNVAAPTDNIDIAISINKNTPLNGFVFAIVNKEIMKRAREEKYYLSLSKTTDSPKLPVNFVFMSEATEITDNLFTPELEEAVQKAANVLNFVAFTDQRAEHPETVEDIESFPRIVLSLKFPSNEEEAKTSAAILSAAINLVEVASKQKLRPETIRKLKNVRESAVKKINKLQDEKKAEELAQKKAEEKREERNRISKLSPAEQKKHEEKERQKEQRKQRSKQMRRG</sequence>
<keyword evidence="4 6" id="KW-0472">Membrane</keyword>
<dbReference type="GO" id="GO:0032469">
    <property type="term" value="P:endoplasmic reticulum calcium ion homeostasis"/>
    <property type="evidence" value="ECO:0007669"/>
    <property type="project" value="InterPro"/>
</dbReference>
<dbReference type="STRING" id="1173061.A0A0J9XD62"/>
<feature type="signal peptide" evidence="7">
    <location>
        <begin position="1"/>
        <end position="18"/>
    </location>
</feature>
<evidence type="ECO:0000256" key="4">
    <source>
        <dbReference type="ARBA" id="ARBA00023136"/>
    </source>
</evidence>
<keyword evidence="7" id="KW-0732">Signal</keyword>
<dbReference type="Proteomes" id="UP000242525">
    <property type="component" value="Unassembled WGS sequence"/>
</dbReference>
<gene>
    <name evidence="8" type="ORF">BN980_GECA08s04597g</name>
</gene>
<dbReference type="PANTHER" id="PTHR12883:SF0">
    <property type="entry name" value="PAT COMPLEX SUBUNIT CCDC47"/>
    <property type="match status" value="1"/>
</dbReference>
<dbReference type="GO" id="GO:0005509">
    <property type="term" value="F:calcium ion binding"/>
    <property type="evidence" value="ECO:0007669"/>
    <property type="project" value="InterPro"/>
</dbReference>
<evidence type="ECO:0000256" key="1">
    <source>
        <dbReference type="ARBA" id="ARBA00004167"/>
    </source>
</evidence>
<comment type="subcellular location">
    <subcellularLocation>
        <location evidence="1">Membrane</location>
        <topology evidence="1">Single-pass membrane protein</topology>
    </subcellularLocation>
</comment>
<evidence type="ECO:0000256" key="3">
    <source>
        <dbReference type="ARBA" id="ARBA00022989"/>
    </source>
</evidence>
<evidence type="ECO:0000256" key="2">
    <source>
        <dbReference type="ARBA" id="ARBA00022692"/>
    </source>
</evidence>
<keyword evidence="9" id="KW-1185">Reference proteome</keyword>
<dbReference type="GO" id="GO:0005783">
    <property type="term" value="C:endoplasmic reticulum"/>
    <property type="evidence" value="ECO:0007669"/>
    <property type="project" value="InterPro"/>
</dbReference>
<dbReference type="OrthoDB" id="10039147at2759"/>
<dbReference type="InterPro" id="IPR012879">
    <property type="entry name" value="CCDC47"/>
</dbReference>
<protein>
    <recommendedName>
        <fullName evidence="10">DUF1682-domain-containing protein</fullName>
    </recommendedName>
</protein>